<name>A0A166A5G8_EXIGL</name>
<evidence type="ECO:0000313" key="3">
    <source>
        <dbReference type="Proteomes" id="UP000077266"/>
    </source>
</evidence>
<sequence length="113" mass="12825">MSYWHSQTPVPPAMPAPAPDLPFATRSDSVWKCGYCVPPFPCIFSRPGDYYWHGSHVHPTIPLQNGEETFRDAASTFLLTHFADFGCGYMNCQRTFLSKAAVVAHWTDDHRDY</sequence>
<keyword evidence="3" id="KW-1185">Reference proteome</keyword>
<accession>A0A166A5G8</accession>
<dbReference type="EMBL" id="KV426094">
    <property type="protein sequence ID" value="KZV88659.1"/>
    <property type="molecule type" value="Genomic_DNA"/>
</dbReference>
<organism evidence="2 3">
    <name type="scientific">Exidia glandulosa HHB12029</name>
    <dbReference type="NCBI Taxonomy" id="1314781"/>
    <lineage>
        <taxon>Eukaryota</taxon>
        <taxon>Fungi</taxon>
        <taxon>Dikarya</taxon>
        <taxon>Basidiomycota</taxon>
        <taxon>Agaricomycotina</taxon>
        <taxon>Agaricomycetes</taxon>
        <taxon>Auriculariales</taxon>
        <taxon>Exidiaceae</taxon>
        <taxon>Exidia</taxon>
    </lineage>
</organism>
<dbReference type="PROSITE" id="PS00028">
    <property type="entry name" value="ZINC_FINGER_C2H2_1"/>
    <property type="match status" value="1"/>
</dbReference>
<evidence type="ECO:0000313" key="2">
    <source>
        <dbReference type="EMBL" id="KZV88659.1"/>
    </source>
</evidence>
<proteinExistence type="predicted"/>
<protein>
    <recommendedName>
        <fullName evidence="1">C2H2-type domain-containing protein</fullName>
    </recommendedName>
</protein>
<reference evidence="2 3" key="1">
    <citation type="journal article" date="2016" name="Mol. Biol. Evol.">
        <title>Comparative Genomics of Early-Diverging Mushroom-Forming Fungi Provides Insights into the Origins of Lignocellulose Decay Capabilities.</title>
        <authorList>
            <person name="Nagy L.G."/>
            <person name="Riley R."/>
            <person name="Tritt A."/>
            <person name="Adam C."/>
            <person name="Daum C."/>
            <person name="Floudas D."/>
            <person name="Sun H."/>
            <person name="Yadav J.S."/>
            <person name="Pangilinan J."/>
            <person name="Larsson K.H."/>
            <person name="Matsuura K."/>
            <person name="Barry K."/>
            <person name="Labutti K."/>
            <person name="Kuo R."/>
            <person name="Ohm R.A."/>
            <person name="Bhattacharya S.S."/>
            <person name="Shirouzu T."/>
            <person name="Yoshinaga Y."/>
            <person name="Martin F.M."/>
            <person name="Grigoriev I.V."/>
            <person name="Hibbett D.S."/>
        </authorList>
    </citation>
    <scope>NUCLEOTIDE SEQUENCE [LARGE SCALE GENOMIC DNA]</scope>
    <source>
        <strain evidence="2 3">HHB12029</strain>
    </source>
</reference>
<dbReference type="InterPro" id="IPR013087">
    <property type="entry name" value="Znf_C2H2_type"/>
</dbReference>
<dbReference type="AlphaFoldDB" id="A0A166A5G8"/>
<evidence type="ECO:0000259" key="1">
    <source>
        <dbReference type="PROSITE" id="PS00028"/>
    </source>
</evidence>
<gene>
    <name evidence="2" type="ORF">EXIGLDRAFT_696519</name>
</gene>
<dbReference type="InParanoid" id="A0A166A5G8"/>
<dbReference type="Proteomes" id="UP000077266">
    <property type="component" value="Unassembled WGS sequence"/>
</dbReference>
<feature type="domain" description="C2H2-type" evidence="1">
    <location>
        <begin position="87"/>
        <end position="110"/>
    </location>
</feature>